<name>W6T785_9LACO</name>
<evidence type="ECO:0000313" key="2">
    <source>
        <dbReference type="Proteomes" id="UP000019247"/>
    </source>
</evidence>
<evidence type="ECO:0000313" key="1">
    <source>
        <dbReference type="EMBL" id="ETY74136.1"/>
    </source>
</evidence>
<dbReference type="HOGENOM" id="CLU_2880187_0_0_9"/>
<dbReference type="EMBL" id="AWWK01000037">
    <property type="protein sequence ID" value="ETY74136.1"/>
    <property type="molecule type" value="Genomic_DNA"/>
</dbReference>
<dbReference type="AlphaFoldDB" id="W6T785"/>
<dbReference type="Proteomes" id="UP000019247">
    <property type="component" value="Unassembled WGS sequence"/>
</dbReference>
<organism evidence="1 2">
    <name type="scientific">Lactiplantibacillus fabifermentans T30PCM01</name>
    <dbReference type="NCBI Taxonomy" id="1400520"/>
    <lineage>
        <taxon>Bacteria</taxon>
        <taxon>Bacillati</taxon>
        <taxon>Bacillota</taxon>
        <taxon>Bacilli</taxon>
        <taxon>Lactobacillales</taxon>
        <taxon>Lactobacillaceae</taxon>
        <taxon>Lactiplantibacillus</taxon>
    </lineage>
</organism>
<sequence>MNWRQTTSLMISKNSFVSFICYKWAIKSLSNEGAFKISKSSSKHIEELFVACSQETEVTKAAA</sequence>
<accession>W6T785</accession>
<comment type="caution">
    <text evidence="1">The sequence shown here is derived from an EMBL/GenBank/DDBJ whole genome shotgun (WGS) entry which is preliminary data.</text>
</comment>
<gene>
    <name evidence="1" type="ORF">LFAB_08850</name>
</gene>
<proteinExistence type="predicted"/>
<reference evidence="1 2" key="1">
    <citation type="journal article" date="2014" name="Genome Announc.">
        <title>Genome Sequence of Lactobacillus fabifermentans Strain T30PCM01, Isolated from Fermenting Grape Marc.</title>
        <authorList>
            <person name="Treu L."/>
            <person name="Vendramin V."/>
            <person name="Bovo B."/>
            <person name="Giacomini A."/>
            <person name="Corich V."/>
            <person name="Campanaro S."/>
        </authorList>
    </citation>
    <scope>NUCLEOTIDE SEQUENCE [LARGE SCALE GENOMIC DNA]</scope>
    <source>
        <strain evidence="1 2">T30PCM01</strain>
    </source>
</reference>
<protein>
    <submittedName>
        <fullName evidence="1">Uncharacterized protein</fullName>
    </submittedName>
</protein>